<keyword evidence="1" id="KW-0472">Membrane</keyword>
<dbReference type="PANTHER" id="PTHR35333:SF4">
    <property type="entry name" value="SLR0121 PROTEIN"/>
    <property type="match status" value="1"/>
</dbReference>
<dbReference type="SUPFAM" id="SSF56601">
    <property type="entry name" value="beta-lactamase/transpeptidase-like"/>
    <property type="match status" value="1"/>
</dbReference>
<dbReference type="GO" id="GO:0030655">
    <property type="term" value="P:beta-lactam antibiotic catabolic process"/>
    <property type="evidence" value="ECO:0007669"/>
    <property type="project" value="InterPro"/>
</dbReference>
<reference evidence="3" key="1">
    <citation type="journal article" date="2017" name="Protist">
        <title>Diversity of the Photosynthetic Paulinella Species, with the Description of Paulinella micropora sp. nov. and the Chromatophore Genome Sequence for strain KR01.</title>
        <authorList>
            <person name="Lhee D."/>
            <person name="Yang E.C."/>
            <person name="Kim J.I."/>
            <person name="Nakayama T."/>
            <person name="Zuccarello G."/>
            <person name="Andersen R.A."/>
            <person name="Yoon H.S."/>
        </authorList>
    </citation>
    <scope>NUCLEOTIDE SEQUENCE</scope>
    <source>
        <strain evidence="3">KR01</strain>
    </source>
</reference>
<dbReference type="InterPro" id="IPR000871">
    <property type="entry name" value="Beta-lactam_class-A"/>
</dbReference>
<accession>A0A1L5YCU5</accession>
<feature type="domain" description="Beta-lactamase class A catalytic" evidence="2">
    <location>
        <begin position="115"/>
        <end position="333"/>
    </location>
</feature>
<evidence type="ECO:0000313" key="3">
    <source>
        <dbReference type="EMBL" id="APP88516.1"/>
    </source>
</evidence>
<gene>
    <name evidence="3" type="ORF">PCKR_751</name>
</gene>
<dbReference type="Pfam" id="PF13354">
    <property type="entry name" value="Beta-lactamase2"/>
    <property type="match status" value="1"/>
</dbReference>
<sequence length="364" mass="40772">MSFGQFSSLKLQRWKKPLQLLFRLLIIGIGCSVLTGTSLRIMSFKLVESSPKKSRIAVELIPNFGKLVPSLHLYGGTKGFPLIVFQPRQKLLALNEKWSRLARNHPELTSSAFLLVLEDGRYAELNSNLRLPANNLIKFPLALIAINELDNGSLSVDKLLDVSEEQISSNNGSNVQSIDPQLKINEVLAMMIKMNSHNAINLLLKYFENHINLNKEFNKLGLAHTSISRELPDLKGENTISTRDLVYIQSNLIAGKNIGLYARDLFYDTIVTSLRLNVSMGIPSRDMQRRKYIQVNGFPTKGTTVYNKIGEFSITYADTGLVILPNGQHMIASFIIKGPLNNLTSKYLIQDMISASIPMLLPEE</sequence>
<proteinExistence type="predicted"/>
<keyword evidence="3" id="KW-0934">Plastid</keyword>
<keyword evidence="1" id="KW-1133">Transmembrane helix</keyword>
<geneLocation type="plastid" evidence="3"/>
<dbReference type="InterPro" id="IPR045155">
    <property type="entry name" value="Beta-lactam_cat"/>
</dbReference>
<keyword evidence="1" id="KW-0812">Transmembrane</keyword>
<feature type="transmembrane region" description="Helical" evidence="1">
    <location>
        <begin position="20"/>
        <end position="42"/>
    </location>
</feature>
<dbReference type="AlphaFoldDB" id="A0A1L5YCU5"/>
<dbReference type="PANTHER" id="PTHR35333">
    <property type="entry name" value="BETA-LACTAMASE"/>
    <property type="match status" value="1"/>
</dbReference>
<dbReference type="GO" id="GO:0046677">
    <property type="term" value="P:response to antibiotic"/>
    <property type="evidence" value="ECO:0007669"/>
    <property type="project" value="InterPro"/>
</dbReference>
<dbReference type="EMBL" id="KX897545">
    <property type="protein sequence ID" value="APP88516.1"/>
    <property type="molecule type" value="Genomic_DNA"/>
</dbReference>
<evidence type="ECO:0000259" key="2">
    <source>
        <dbReference type="Pfam" id="PF13354"/>
    </source>
</evidence>
<protein>
    <submittedName>
        <fullName evidence="3">Putative beta-lactamase family protein</fullName>
    </submittedName>
</protein>
<organism evidence="3">
    <name type="scientific">Paulinella micropora</name>
    <dbReference type="NCBI Taxonomy" id="1928728"/>
    <lineage>
        <taxon>Eukaryota</taxon>
        <taxon>Sar</taxon>
        <taxon>Rhizaria</taxon>
        <taxon>Cercozoa</taxon>
        <taxon>Imbricatea</taxon>
        <taxon>Silicofilosea</taxon>
        <taxon>Euglyphida</taxon>
        <taxon>Paulinellidae</taxon>
        <taxon>Paulinella</taxon>
    </lineage>
</organism>
<dbReference type="GO" id="GO:0008800">
    <property type="term" value="F:beta-lactamase activity"/>
    <property type="evidence" value="ECO:0007669"/>
    <property type="project" value="InterPro"/>
</dbReference>
<dbReference type="Gene3D" id="3.40.710.10">
    <property type="entry name" value="DD-peptidase/beta-lactamase superfamily"/>
    <property type="match status" value="1"/>
</dbReference>
<name>A0A1L5YCU5_9EUKA</name>
<evidence type="ECO:0000256" key="1">
    <source>
        <dbReference type="SAM" id="Phobius"/>
    </source>
</evidence>
<dbReference type="InterPro" id="IPR012338">
    <property type="entry name" value="Beta-lactam/transpept-like"/>
</dbReference>